<gene>
    <name evidence="3" type="ORF">DI526_10100</name>
</gene>
<accession>A0A2W5XB58</accession>
<evidence type="ECO:0000313" key="3">
    <source>
        <dbReference type="EMBL" id="PZR34461.1"/>
    </source>
</evidence>
<dbReference type="InterPro" id="IPR011234">
    <property type="entry name" value="Fumarylacetoacetase-like_C"/>
</dbReference>
<dbReference type="Pfam" id="PF01557">
    <property type="entry name" value="FAA_hydrolase"/>
    <property type="match status" value="1"/>
</dbReference>
<dbReference type="InterPro" id="IPR036663">
    <property type="entry name" value="Fumarylacetoacetase_C_sf"/>
</dbReference>
<dbReference type="RefSeq" id="WP_304277251.1">
    <property type="nucleotide sequence ID" value="NZ_QFQZ01000026.1"/>
</dbReference>
<protein>
    <submittedName>
        <fullName evidence="3">2-keto-4-pentenoate hydratase</fullName>
    </submittedName>
</protein>
<reference evidence="3 4" key="1">
    <citation type="submission" date="2017-08" db="EMBL/GenBank/DDBJ databases">
        <title>Infants hospitalized years apart are colonized by the same room-sourced microbial strains.</title>
        <authorList>
            <person name="Brooks B."/>
            <person name="Olm M.R."/>
            <person name="Firek B.A."/>
            <person name="Baker R."/>
            <person name="Thomas B.C."/>
            <person name="Morowitz M.J."/>
            <person name="Banfield J.F."/>
        </authorList>
    </citation>
    <scope>NUCLEOTIDE SEQUENCE [LARGE SCALE GENOMIC DNA]</scope>
    <source>
        <strain evidence="3">S2_003_000_R2_4</strain>
    </source>
</reference>
<dbReference type="Proteomes" id="UP000249393">
    <property type="component" value="Unassembled WGS sequence"/>
</dbReference>
<dbReference type="SUPFAM" id="SSF56529">
    <property type="entry name" value="FAH"/>
    <property type="match status" value="1"/>
</dbReference>
<dbReference type="EMBL" id="QFQZ01000026">
    <property type="protein sequence ID" value="PZR34461.1"/>
    <property type="molecule type" value="Genomic_DNA"/>
</dbReference>
<dbReference type="PANTHER" id="PTHR30143">
    <property type="entry name" value="ACID HYDRATASE"/>
    <property type="match status" value="1"/>
</dbReference>
<dbReference type="GO" id="GO:0008684">
    <property type="term" value="F:2-oxopent-4-enoate hydratase activity"/>
    <property type="evidence" value="ECO:0007669"/>
    <property type="project" value="TreeGrafter"/>
</dbReference>
<sequence>MTVSEADYKAFAPTAIAPQFVKARQDGVSVPGYPGDVIPATMADGYAVQDIAIDLWPDELVGWKVGLVPPQHRERLGAERLAGCIFKANVQDARTDGQPNSFRAIDGGFCAVEAEFIIRLGKDAPADKTQWTAEEAADYVGELLVGVEIAGSPLKTINALGPTVVASDFGNNDGQIIGQAISNWRDIAWEDMPVETIINGKSVGKATAATIPGSPLAALAFLLGAVAARGKPLKKGMIVTTGATTGIHDVAAGDVAHVDFGPFGTVDCVAAPAK</sequence>
<proteinExistence type="predicted"/>
<comment type="caution">
    <text evidence="3">The sequence shown here is derived from an EMBL/GenBank/DDBJ whole genome shotgun (WGS) entry which is preliminary data.</text>
</comment>
<dbReference type="Gene3D" id="3.90.850.10">
    <property type="entry name" value="Fumarylacetoacetase-like, C-terminal domain"/>
    <property type="match status" value="1"/>
</dbReference>
<dbReference type="PANTHER" id="PTHR30143:SF0">
    <property type="entry name" value="2-KETO-4-PENTENOATE HYDRATASE"/>
    <property type="match status" value="1"/>
</dbReference>
<name>A0A2W5XB58_9CAUL</name>
<dbReference type="InterPro" id="IPR050772">
    <property type="entry name" value="Hydratase-Decarb/MhpD_sf"/>
</dbReference>
<dbReference type="AlphaFoldDB" id="A0A2W5XB58"/>
<keyword evidence="1" id="KW-0456">Lyase</keyword>
<organism evidence="3 4">
    <name type="scientific">Caulobacter segnis</name>
    <dbReference type="NCBI Taxonomy" id="88688"/>
    <lineage>
        <taxon>Bacteria</taxon>
        <taxon>Pseudomonadati</taxon>
        <taxon>Pseudomonadota</taxon>
        <taxon>Alphaproteobacteria</taxon>
        <taxon>Caulobacterales</taxon>
        <taxon>Caulobacteraceae</taxon>
        <taxon>Caulobacter</taxon>
    </lineage>
</organism>
<evidence type="ECO:0000313" key="4">
    <source>
        <dbReference type="Proteomes" id="UP000249393"/>
    </source>
</evidence>
<evidence type="ECO:0000256" key="1">
    <source>
        <dbReference type="ARBA" id="ARBA00023239"/>
    </source>
</evidence>
<dbReference type="GO" id="GO:0005737">
    <property type="term" value="C:cytoplasm"/>
    <property type="evidence" value="ECO:0007669"/>
    <property type="project" value="TreeGrafter"/>
</dbReference>
<evidence type="ECO:0000259" key="2">
    <source>
        <dbReference type="Pfam" id="PF01557"/>
    </source>
</evidence>
<feature type="domain" description="Fumarylacetoacetase-like C-terminal" evidence="2">
    <location>
        <begin position="111"/>
        <end position="266"/>
    </location>
</feature>